<dbReference type="PANTHER" id="PTHR44750">
    <property type="entry name" value="GLUTATHIONE S-TRANSFERASE T1-RELATED"/>
    <property type="match status" value="1"/>
</dbReference>
<dbReference type="PaxDb" id="3847-GLYMA18G44371.1"/>
<dbReference type="OMA" id="RRTGIPH"/>
<accession>A0A0R0FED9</accession>
<dbReference type="Proteomes" id="UP000008827">
    <property type="component" value="Chromosome 18"/>
</dbReference>
<dbReference type="Gene3D" id="1.20.1050.10">
    <property type="match status" value="1"/>
</dbReference>
<gene>
    <name evidence="2" type="ORF">GLYMA_18G211500</name>
</gene>
<dbReference type="Pfam" id="PF02798">
    <property type="entry name" value="GST_N"/>
    <property type="match status" value="1"/>
</dbReference>
<reference evidence="2" key="3">
    <citation type="submission" date="2018-07" db="EMBL/GenBank/DDBJ databases">
        <title>WGS assembly of Glycine max.</title>
        <authorList>
            <person name="Schmutz J."/>
            <person name="Cannon S."/>
            <person name="Schlueter J."/>
            <person name="Ma J."/>
            <person name="Mitros T."/>
            <person name="Nelson W."/>
            <person name="Hyten D."/>
            <person name="Song Q."/>
            <person name="Thelen J."/>
            <person name="Cheng J."/>
            <person name="Xu D."/>
            <person name="Hellsten U."/>
            <person name="May G."/>
            <person name="Yu Y."/>
            <person name="Sakurai T."/>
            <person name="Umezawa T."/>
            <person name="Bhattacharyya M."/>
            <person name="Sandhu D."/>
            <person name="Valliyodan B."/>
            <person name="Lindquist E."/>
            <person name="Peto M."/>
            <person name="Grant D."/>
            <person name="Shu S."/>
            <person name="Goodstein D."/>
            <person name="Barry K."/>
            <person name="Futrell-Griggs M."/>
            <person name="Abernathy B."/>
            <person name="Du J."/>
            <person name="Tian Z."/>
            <person name="Zhu L."/>
            <person name="Gill N."/>
            <person name="Joshi T."/>
            <person name="Libault M."/>
            <person name="Sethuraman A."/>
            <person name="Zhang X."/>
            <person name="Shinozaki K."/>
            <person name="Nguyen H."/>
            <person name="Wing R."/>
            <person name="Cregan P."/>
            <person name="Specht J."/>
            <person name="Grimwood J."/>
            <person name="Rokhsar D."/>
            <person name="Stacey G."/>
            <person name="Shoemaker R."/>
            <person name="Jackson S."/>
        </authorList>
    </citation>
    <scope>NUCLEOTIDE SEQUENCE</scope>
    <source>
        <tissue evidence="2">Callus</tissue>
    </source>
</reference>
<dbReference type="InterPro" id="IPR004045">
    <property type="entry name" value="Glutathione_S-Trfase_N"/>
</dbReference>
<dbReference type="EnsemblPlants" id="KRH00404">
    <property type="protein sequence ID" value="KRH00404"/>
    <property type="gene ID" value="GLYMA_18G211500"/>
</dbReference>
<sequence length="117" mass="13370">MSQPSHAIVIFCKMNGIDFEEIKVDLENDTMSLLPLILLDFPSTINPLRKVPTIVDGRFKLFESHAILVYLAFAFLGVADHWYPADLSRRARIHPTLVWHHQNLHNGGVLYKILSYG</sequence>
<name>A0A0R0FED9_SOYBN</name>
<dbReference type="Gene3D" id="3.40.30.10">
    <property type="entry name" value="Glutaredoxin"/>
    <property type="match status" value="1"/>
</dbReference>
<dbReference type="EMBL" id="CM000851">
    <property type="protein sequence ID" value="KRH00404.1"/>
    <property type="molecule type" value="Genomic_DNA"/>
</dbReference>
<dbReference type="InParanoid" id="A0A0R0FED9"/>
<dbReference type="AlphaFoldDB" id="A0A0R0FED9"/>
<dbReference type="InterPro" id="IPR036249">
    <property type="entry name" value="Thioredoxin-like_sf"/>
</dbReference>
<reference evidence="3" key="2">
    <citation type="submission" date="2018-02" db="UniProtKB">
        <authorList>
            <consortium name="EnsemblPlants"/>
        </authorList>
    </citation>
    <scope>IDENTIFICATION</scope>
    <source>
        <strain evidence="3">Williams 82</strain>
    </source>
</reference>
<evidence type="ECO:0000313" key="4">
    <source>
        <dbReference type="Proteomes" id="UP000008827"/>
    </source>
</evidence>
<organism evidence="2">
    <name type="scientific">Glycine max</name>
    <name type="common">Soybean</name>
    <name type="synonym">Glycine hispida</name>
    <dbReference type="NCBI Taxonomy" id="3847"/>
    <lineage>
        <taxon>Eukaryota</taxon>
        <taxon>Viridiplantae</taxon>
        <taxon>Streptophyta</taxon>
        <taxon>Embryophyta</taxon>
        <taxon>Tracheophyta</taxon>
        <taxon>Spermatophyta</taxon>
        <taxon>Magnoliopsida</taxon>
        <taxon>eudicotyledons</taxon>
        <taxon>Gunneridae</taxon>
        <taxon>Pentapetalae</taxon>
        <taxon>rosids</taxon>
        <taxon>fabids</taxon>
        <taxon>Fabales</taxon>
        <taxon>Fabaceae</taxon>
        <taxon>Papilionoideae</taxon>
        <taxon>50 kb inversion clade</taxon>
        <taxon>NPAAA clade</taxon>
        <taxon>indigoferoid/millettioid clade</taxon>
        <taxon>Phaseoleae</taxon>
        <taxon>Glycine</taxon>
        <taxon>Glycine subgen. Soja</taxon>
    </lineage>
</organism>
<proteinExistence type="predicted"/>
<reference evidence="2 3" key="1">
    <citation type="journal article" date="2010" name="Nature">
        <title>Genome sequence of the palaeopolyploid soybean.</title>
        <authorList>
            <person name="Schmutz J."/>
            <person name="Cannon S.B."/>
            <person name="Schlueter J."/>
            <person name="Ma J."/>
            <person name="Mitros T."/>
            <person name="Nelson W."/>
            <person name="Hyten D.L."/>
            <person name="Song Q."/>
            <person name="Thelen J.J."/>
            <person name="Cheng J."/>
            <person name="Xu D."/>
            <person name="Hellsten U."/>
            <person name="May G.D."/>
            <person name="Yu Y."/>
            <person name="Sakurai T."/>
            <person name="Umezawa T."/>
            <person name="Bhattacharyya M.K."/>
            <person name="Sandhu D."/>
            <person name="Valliyodan B."/>
            <person name="Lindquist E."/>
            <person name="Peto M."/>
            <person name="Grant D."/>
            <person name="Shu S."/>
            <person name="Goodstein D."/>
            <person name="Barry K."/>
            <person name="Futrell-Griggs M."/>
            <person name="Abernathy B."/>
            <person name="Du J."/>
            <person name="Tian Z."/>
            <person name="Zhu L."/>
            <person name="Gill N."/>
            <person name="Joshi T."/>
            <person name="Libault M."/>
            <person name="Sethuraman A."/>
            <person name="Zhang X.-C."/>
            <person name="Shinozaki K."/>
            <person name="Nguyen H.T."/>
            <person name="Wing R.A."/>
            <person name="Cregan P."/>
            <person name="Specht J."/>
            <person name="Grimwood J."/>
            <person name="Rokhsar D."/>
            <person name="Stacey G."/>
            <person name="Shoemaker R.C."/>
            <person name="Jackson S.A."/>
        </authorList>
    </citation>
    <scope>NUCLEOTIDE SEQUENCE</scope>
    <source>
        <strain evidence="3">cv. Williams 82</strain>
        <tissue evidence="2">Callus</tissue>
    </source>
</reference>
<dbReference type="SMR" id="A0A0R0FED9"/>
<keyword evidence="4" id="KW-1185">Reference proteome</keyword>
<dbReference type="PROSITE" id="PS50404">
    <property type="entry name" value="GST_NTER"/>
    <property type="match status" value="1"/>
</dbReference>
<dbReference type="Gramene" id="KRH00404">
    <property type="protein sequence ID" value="KRH00404"/>
    <property type="gene ID" value="GLYMA_18G211500"/>
</dbReference>
<evidence type="ECO:0000313" key="2">
    <source>
        <dbReference type="EMBL" id="KRH00404.1"/>
    </source>
</evidence>
<dbReference type="PANTHER" id="PTHR44750:SF1">
    <property type="entry name" value="GLUTATHIONE S-TRANSFERASE T1-RELATED"/>
    <property type="match status" value="1"/>
</dbReference>
<evidence type="ECO:0000259" key="1">
    <source>
        <dbReference type="PROSITE" id="PS50404"/>
    </source>
</evidence>
<protein>
    <recommendedName>
        <fullName evidence="1">GST N-terminal domain-containing protein</fullName>
    </recommendedName>
</protein>
<dbReference type="SUPFAM" id="SSF52833">
    <property type="entry name" value="Thioredoxin-like"/>
    <property type="match status" value="1"/>
</dbReference>
<evidence type="ECO:0000313" key="3">
    <source>
        <dbReference type="EnsemblPlants" id="KRH00404"/>
    </source>
</evidence>
<feature type="domain" description="GST N-terminal" evidence="1">
    <location>
        <begin position="1"/>
        <end position="79"/>
    </location>
</feature>
<dbReference type="InterPro" id="IPR043377">
    <property type="entry name" value="GSTT1/2/3"/>
</dbReference>
<dbReference type="STRING" id="3847.A0A0R0FED9"/>